<dbReference type="OrthoDB" id="80401at2157"/>
<accession>E3GW74</accession>
<name>E3GW74_METFV</name>
<keyword evidence="2" id="KW-1185">Reference proteome</keyword>
<dbReference type="EMBL" id="CP002278">
    <property type="protein sequence ID" value="ADP77839.1"/>
    <property type="molecule type" value="Genomic_DNA"/>
</dbReference>
<dbReference type="AlphaFoldDB" id="E3GW74"/>
<sequence>MRKFMIFIAIIAVYLIHVHYVVANGPFIPLGRLAFVKLANPDMYPGHPHSKVLAEYAKKYGSKCALVVHYCGGSNYRHYMEGDVLIIQLAYIEKNKPYTTTINWSEVWREGIYGIPDNEWEYKADGKVFKNLDDALSYVEELAKRNGQKGPIPLVYHGTVREGNVIINQGCGFPLYYYLLRKEYGPLVAYYYVIKGILFPYFNLPYRDFEIRNAPLLQFYYTNNMLNYE</sequence>
<gene>
    <name evidence="1" type="ordered locus">Mfer_1044</name>
</gene>
<dbReference type="KEGG" id="mfv:Mfer_1044"/>
<reference evidence="1 2" key="1">
    <citation type="journal article" date="2010" name="Stand. Genomic Sci.">
        <title>Complete genome sequence of Methanothermus fervidus type strain (V24S).</title>
        <authorList>
            <person name="Anderson I."/>
            <person name="Djao O.D."/>
            <person name="Misra M."/>
            <person name="Chertkov O."/>
            <person name="Nolan M."/>
            <person name="Lucas S."/>
            <person name="Lapidus A."/>
            <person name="Del Rio T.G."/>
            <person name="Tice H."/>
            <person name="Cheng J.F."/>
            <person name="Tapia R."/>
            <person name="Han C."/>
            <person name="Goodwin L."/>
            <person name="Pitluck S."/>
            <person name="Liolios K."/>
            <person name="Ivanova N."/>
            <person name="Mavromatis K."/>
            <person name="Mikhailova N."/>
            <person name="Pati A."/>
            <person name="Brambilla E."/>
            <person name="Chen A."/>
            <person name="Palaniappan K."/>
            <person name="Land M."/>
            <person name="Hauser L."/>
            <person name="Chang Y.J."/>
            <person name="Jeffries C.D."/>
            <person name="Sikorski J."/>
            <person name="Spring S."/>
            <person name="Rohde M."/>
            <person name="Eichinger K."/>
            <person name="Huber H."/>
            <person name="Wirth R."/>
            <person name="Goker M."/>
            <person name="Detter J.C."/>
            <person name="Woyke T."/>
            <person name="Bristow J."/>
            <person name="Eisen J.A."/>
            <person name="Markowitz V."/>
            <person name="Hugenholtz P."/>
            <person name="Klenk H.P."/>
            <person name="Kyrpides N.C."/>
        </authorList>
    </citation>
    <scope>NUCLEOTIDE SEQUENCE [LARGE SCALE GENOMIC DNA]</scope>
    <source>
        <strain evidence="2">ATCC 43054 / DSM 2088 / JCM 10308 / V24 S</strain>
    </source>
</reference>
<evidence type="ECO:0000313" key="2">
    <source>
        <dbReference type="Proteomes" id="UP000002315"/>
    </source>
</evidence>
<dbReference type="STRING" id="523846.Mfer_1044"/>
<organism evidence="1 2">
    <name type="scientific">Methanothermus fervidus (strain ATCC 43054 / DSM 2088 / JCM 10308 / V24 S)</name>
    <dbReference type="NCBI Taxonomy" id="523846"/>
    <lineage>
        <taxon>Archaea</taxon>
        <taxon>Methanobacteriati</taxon>
        <taxon>Methanobacteriota</taxon>
        <taxon>Methanomada group</taxon>
        <taxon>Methanobacteria</taxon>
        <taxon>Methanobacteriales</taxon>
        <taxon>Methanothermaceae</taxon>
        <taxon>Methanothermus</taxon>
    </lineage>
</organism>
<proteinExistence type="predicted"/>
<dbReference type="HOGENOM" id="CLU_1207616_0_0_2"/>
<dbReference type="Proteomes" id="UP000002315">
    <property type="component" value="Chromosome"/>
</dbReference>
<evidence type="ECO:0000313" key="1">
    <source>
        <dbReference type="EMBL" id="ADP77839.1"/>
    </source>
</evidence>
<protein>
    <submittedName>
        <fullName evidence="1">Uncharacterized protein</fullName>
    </submittedName>
</protein>